<accession>A0A023AXU9</accession>
<gene>
    <name evidence="1" type="ORF">GNI_171010</name>
</gene>
<evidence type="ECO:0000313" key="1">
    <source>
        <dbReference type="EMBL" id="EZG43459.1"/>
    </source>
</evidence>
<dbReference type="GeneID" id="22915853"/>
<organism evidence="1 2">
    <name type="scientific">Gregarina niphandrodes</name>
    <name type="common">Septate eugregarine</name>
    <dbReference type="NCBI Taxonomy" id="110365"/>
    <lineage>
        <taxon>Eukaryota</taxon>
        <taxon>Sar</taxon>
        <taxon>Alveolata</taxon>
        <taxon>Apicomplexa</taxon>
        <taxon>Conoidasida</taxon>
        <taxon>Gregarinasina</taxon>
        <taxon>Eugregarinorida</taxon>
        <taxon>Gregarinidae</taxon>
        <taxon>Gregarina</taxon>
    </lineage>
</organism>
<name>A0A023AXU9_GRENI</name>
<dbReference type="RefSeq" id="XP_011133310.1">
    <property type="nucleotide sequence ID" value="XM_011135008.1"/>
</dbReference>
<protein>
    <submittedName>
        <fullName evidence="1">Uncharacterized protein</fullName>
    </submittedName>
</protein>
<dbReference type="OrthoDB" id="10451391at2759"/>
<dbReference type="Proteomes" id="UP000019763">
    <property type="component" value="Unassembled WGS sequence"/>
</dbReference>
<keyword evidence="2" id="KW-1185">Reference proteome</keyword>
<reference evidence="1" key="1">
    <citation type="submission" date="2013-12" db="EMBL/GenBank/DDBJ databases">
        <authorList>
            <person name="Omoto C.K."/>
            <person name="Sibley D."/>
            <person name="Venepally P."/>
            <person name="Hadjithomas M."/>
            <person name="Karamycheva S."/>
            <person name="Brunk B."/>
            <person name="Roos D."/>
            <person name="Caler E."/>
            <person name="Lorenzi H."/>
        </authorList>
    </citation>
    <scope>NUCLEOTIDE SEQUENCE</scope>
</reference>
<comment type="caution">
    <text evidence="1">The sequence shown here is derived from an EMBL/GenBank/DDBJ whole genome shotgun (WGS) entry which is preliminary data.</text>
</comment>
<proteinExistence type="predicted"/>
<evidence type="ECO:0000313" key="2">
    <source>
        <dbReference type="Proteomes" id="UP000019763"/>
    </source>
</evidence>
<dbReference type="VEuPathDB" id="CryptoDB:GNI_171010"/>
<dbReference type="AlphaFoldDB" id="A0A023AXU9"/>
<dbReference type="EMBL" id="AFNH02001281">
    <property type="protein sequence ID" value="EZG43459.1"/>
    <property type="molecule type" value="Genomic_DNA"/>
</dbReference>
<sequence>MATRSGPTECPDHILAKQKEFESDLATFPSPYALFYFDETAPNNILLKNDLGQRCCSKPDNQKIPTRVDSNSGAKVSKKEAMQYNLRKMFFDVDDIRLPQNGTGLKMLPSYTTSYKNYPAVCYDVVTPAHYNQFFRVRQRPGMFA</sequence>